<gene>
    <name evidence="1" type="ORF">CINC_LOCUS9759</name>
</gene>
<dbReference type="EMBL" id="LR824006">
    <property type="protein sequence ID" value="CAH0600895.1"/>
    <property type="molecule type" value="Genomic_DNA"/>
</dbReference>
<evidence type="ECO:0000313" key="2">
    <source>
        <dbReference type="Proteomes" id="UP001154114"/>
    </source>
</evidence>
<keyword evidence="2" id="KW-1185">Reference proteome</keyword>
<organism evidence="1 2">
    <name type="scientific">Chrysodeixis includens</name>
    <name type="common">Soybean looper</name>
    <name type="synonym">Pseudoplusia includens</name>
    <dbReference type="NCBI Taxonomy" id="689277"/>
    <lineage>
        <taxon>Eukaryota</taxon>
        <taxon>Metazoa</taxon>
        <taxon>Ecdysozoa</taxon>
        <taxon>Arthropoda</taxon>
        <taxon>Hexapoda</taxon>
        <taxon>Insecta</taxon>
        <taxon>Pterygota</taxon>
        <taxon>Neoptera</taxon>
        <taxon>Endopterygota</taxon>
        <taxon>Lepidoptera</taxon>
        <taxon>Glossata</taxon>
        <taxon>Ditrysia</taxon>
        <taxon>Noctuoidea</taxon>
        <taxon>Noctuidae</taxon>
        <taxon>Plusiinae</taxon>
        <taxon>Chrysodeixis</taxon>
    </lineage>
</organism>
<proteinExistence type="predicted"/>
<dbReference type="Proteomes" id="UP001154114">
    <property type="component" value="Chromosome 3"/>
</dbReference>
<evidence type="ECO:0000313" key="1">
    <source>
        <dbReference type="EMBL" id="CAH0600895.1"/>
    </source>
</evidence>
<protein>
    <submittedName>
        <fullName evidence="1">Uncharacterized protein</fullName>
    </submittedName>
</protein>
<dbReference type="OrthoDB" id="7433834at2759"/>
<dbReference type="AlphaFoldDB" id="A0A9P0C202"/>
<reference evidence="1" key="1">
    <citation type="submission" date="2021-12" db="EMBL/GenBank/DDBJ databases">
        <authorList>
            <person name="King R."/>
        </authorList>
    </citation>
    <scope>NUCLEOTIDE SEQUENCE</scope>
</reference>
<sequence>MSYIKNKNYCDLPFCAETPYSNFYTYSDLADIPEKCNLSKDEIIKCRTVGILQSLHGRYYLSDMEAGKQSDPLVQVSVVYLKTPPQSTVMPYPVQVFGTMQWKKRPVIYAKILQVLNVKTAIRVRNALSAIASMHLSTNVPEQDCEEAEDLT</sequence>
<name>A0A9P0C202_CHRIL</name>
<accession>A0A9P0C202</accession>